<evidence type="ECO:0000313" key="3">
    <source>
        <dbReference type="Proteomes" id="UP001066276"/>
    </source>
</evidence>
<name>A0AAV7MY19_PLEWA</name>
<dbReference type="Proteomes" id="UP001066276">
    <property type="component" value="Chromosome 9"/>
</dbReference>
<reference evidence="2" key="1">
    <citation type="journal article" date="2022" name="bioRxiv">
        <title>Sequencing and chromosome-scale assembly of the giantPleurodeles waltlgenome.</title>
        <authorList>
            <person name="Brown T."/>
            <person name="Elewa A."/>
            <person name="Iarovenko S."/>
            <person name="Subramanian E."/>
            <person name="Araus A.J."/>
            <person name="Petzold A."/>
            <person name="Susuki M."/>
            <person name="Suzuki K.-i.T."/>
            <person name="Hayashi T."/>
            <person name="Toyoda A."/>
            <person name="Oliveira C."/>
            <person name="Osipova E."/>
            <person name="Leigh N.D."/>
            <person name="Simon A."/>
            <person name="Yun M.H."/>
        </authorList>
    </citation>
    <scope>NUCLEOTIDE SEQUENCE</scope>
    <source>
        <strain evidence="2">20211129_DDA</strain>
        <tissue evidence="2">Liver</tissue>
    </source>
</reference>
<feature type="compositionally biased region" description="Basic and acidic residues" evidence="1">
    <location>
        <begin position="16"/>
        <end position="40"/>
    </location>
</feature>
<accession>A0AAV7MY19</accession>
<feature type="region of interest" description="Disordered" evidence="1">
    <location>
        <begin position="1"/>
        <end position="98"/>
    </location>
</feature>
<proteinExistence type="predicted"/>
<protein>
    <submittedName>
        <fullName evidence="2">Uncharacterized protein</fullName>
    </submittedName>
</protein>
<keyword evidence="3" id="KW-1185">Reference proteome</keyword>
<evidence type="ECO:0000256" key="1">
    <source>
        <dbReference type="SAM" id="MobiDB-lite"/>
    </source>
</evidence>
<gene>
    <name evidence="2" type="ORF">NDU88_002653</name>
</gene>
<dbReference type="AlphaFoldDB" id="A0AAV7MY19"/>
<sequence>MTDVPATITTESGMDANRDARTPSERPEDTEGRPNAREALKASAQGRIATKRETEGREFSHVPGGTWLNQSQEEYLRRPRGNLGKEKRLFITENPQTV</sequence>
<feature type="compositionally biased region" description="Basic and acidic residues" evidence="1">
    <location>
        <begin position="50"/>
        <end position="60"/>
    </location>
</feature>
<organism evidence="2 3">
    <name type="scientific">Pleurodeles waltl</name>
    <name type="common">Iberian ribbed newt</name>
    <dbReference type="NCBI Taxonomy" id="8319"/>
    <lineage>
        <taxon>Eukaryota</taxon>
        <taxon>Metazoa</taxon>
        <taxon>Chordata</taxon>
        <taxon>Craniata</taxon>
        <taxon>Vertebrata</taxon>
        <taxon>Euteleostomi</taxon>
        <taxon>Amphibia</taxon>
        <taxon>Batrachia</taxon>
        <taxon>Caudata</taxon>
        <taxon>Salamandroidea</taxon>
        <taxon>Salamandridae</taxon>
        <taxon>Pleurodelinae</taxon>
        <taxon>Pleurodeles</taxon>
    </lineage>
</organism>
<dbReference type="EMBL" id="JANPWB010000013">
    <property type="protein sequence ID" value="KAJ1105245.1"/>
    <property type="molecule type" value="Genomic_DNA"/>
</dbReference>
<evidence type="ECO:0000313" key="2">
    <source>
        <dbReference type="EMBL" id="KAJ1105245.1"/>
    </source>
</evidence>
<comment type="caution">
    <text evidence="2">The sequence shown here is derived from an EMBL/GenBank/DDBJ whole genome shotgun (WGS) entry which is preliminary data.</text>
</comment>